<evidence type="ECO:0000313" key="2">
    <source>
        <dbReference type="Proteomes" id="UP001196661"/>
    </source>
</evidence>
<name>A0ABS5Y1R8_9CYAN</name>
<dbReference type="EMBL" id="JADOER010000004">
    <property type="protein sequence ID" value="MBT9311768.1"/>
    <property type="molecule type" value="Genomic_DNA"/>
</dbReference>
<keyword evidence="2" id="KW-1185">Reference proteome</keyword>
<proteinExistence type="predicted"/>
<dbReference type="Proteomes" id="UP001196661">
    <property type="component" value="Unassembled WGS sequence"/>
</dbReference>
<organism evidence="1 2">
    <name type="scientific">Leptothoe kymatousa TAU-MAC 1615</name>
    <dbReference type="NCBI Taxonomy" id="2364775"/>
    <lineage>
        <taxon>Bacteria</taxon>
        <taxon>Bacillati</taxon>
        <taxon>Cyanobacteriota</taxon>
        <taxon>Cyanophyceae</taxon>
        <taxon>Nodosilineales</taxon>
        <taxon>Cymatolegaceae</taxon>
        <taxon>Leptothoe</taxon>
        <taxon>Leptothoe kymatousa</taxon>
    </lineage>
</organism>
<evidence type="ECO:0008006" key="3">
    <source>
        <dbReference type="Google" id="ProtNLM"/>
    </source>
</evidence>
<accession>A0ABS5Y1R8</accession>
<comment type="caution">
    <text evidence="1">The sequence shown here is derived from an EMBL/GenBank/DDBJ whole genome shotgun (WGS) entry which is preliminary data.</text>
</comment>
<protein>
    <recommendedName>
        <fullName evidence="3">ATP synthase F0 subunit 8</fullName>
    </recommendedName>
</protein>
<gene>
    <name evidence="1" type="ORF">IXB28_06085</name>
</gene>
<evidence type="ECO:0000313" key="1">
    <source>
        <dbReference type="EMBL" id="MBT9311768.1"/>
    </source>
</evidence>
<dbReference type="RefSeq" id="WP_215617637.1">
    <property type="nucleotide sequence ID" value="NZ_JADOER010000004.1"/>
</dbReference>
<sequence length="63" mass="7199">MVLLGLLAFFLMCLKCFWEREFLVALIDFFCFLDACLPNFNTTVIKQPENSVNTTGGKVMKDT</sequence>
<reference evidence="1 2" key="1">
    <citation type="journal article" date="2021" name="Mar. Drugs">
        <title>Genome Reduction and Secondary Metabolism of the Marine Sponge-Associated Cyanobacterium Leptothoe.</title>
        <authorList>
            <person name="Konstantinou D."/>
            <person name="Popin R.V."/>
            <person name="Fewer D.P."/>
            <person name="Sivonen K."/>
            <person name="Gkelis S."/>
        </authorList>
    </citation>
    <scope>NUCLEOTIDE SEQUENCE [LARGE SCALE GENOMIC DNA]</scope>
    <source>
        <strain evidence="1 2">TAU-MAC 1615</strain>
    </source>
</reference>